<comment type="caution">
    <text evidence="1">The sequence shown here is derived from an EMBL/GenBank/DDBJ whole genome shotgun (WGS) entry which is preliminary data.</text>
</comment>
<gene>
    <name evidence="1" type="ORF">H4R21_003789</name>
</gene>
<name>A0ACC1L1Y1_9FUNG</name>
<accession>A0ACC1L1Y1</accession>
<dbReference type="EMBL" id="JANBUN010001285">
    <property type="protein sequence ID" value="KAJ2798798.1"/>
    <property type="molecule type" value="Genomic_DNA"/>
</dbReference>
<protein>
    <submittedName>
        <fullName evidence="1">Uncharacterized protein</fullName>
    </submittedName>
</protein>
<sequence length="552" mass="62962">MLLCDLPEVIIAIIIEGRLGVHYNAVYYLKEMLPLLAVCRQWRRVAIPLVYNAVFVKYRDDSDSDDDASIDSQTREETTNVVIKTNLDLVAMVSHAHAVKRVRIDVHCLTNPLPGWQEVIQRMRTAASKWRVVELAVDMQPDEHSYDGNVVDMANYADEVAEVSDMLTTLMPDVRSLECGSNRSPISQSLWGRLASHYAEQLQRFESHRPMILPLDCQFVKLKMFHTNYNYVNGYQLPHVASGELVEVSLVYGPPNHSWASFSADNDSWAIEFPNLTKLCVEYHSVYLENEIAVRHRDGHPWRLHFPSLKVLYIECFRDICPLLEYAVLPPHMESITLDMRSAAYLEMASVVLPMTKRLSICISRHSSGDPIGLPVANRILESAHGCEELKLRIDDQMVYVLPETLTCTALTHLEVSSIISVDTMFAVIRTLPKLVMLALHNLDLSNIRANLRVTYADKDAVVESLHPSLKSLYITASWNSRGRNTARAVAMLQYMLLRIPTLTRAHSWDIPKEPVRHFVWSYTPRYPHLSGVVLELHGERESPFMWPHLEG</sequence>
<evidence type="ECO:0000313" key="1">
    <source>
        <dbReference type="EMBL" id="KAJ2798798.1"/>
    </source>
</evidence>
<keyword evidence="2" id="KW-1185">Reference proteome</keyword>
<reference evidence="1" key="1">
    <citation type="submission" date="2022-07" db="EMBL/GenBank/DDBJ databases">
        <title>Phylogenomic reconstructions and comparative analyses of Kickxellomycotina fungi.</title>
        <authorList>
            <person name="Reynolds N.K."/>
            <person name="Stajich J.E."/>
            <person name="Barry K."/>
            <person name="Grigoriev I.V."/>
            <person name="Crous P."/>
            <person name="Smith M.E."/>
        </authorList>
    </citation>
    <scope>NUCLEOTIDE SEQUENCE</scope>
    <source>
        <strain evidence="1">BCRC 34780</strain>
    </source>
</reference>
<dbReference type="Proteomes" id="UP001140087">
    <property type="component" value="Unassembled WGS sequence"/>
</dbReference>
<organism evidence="1 2">
    <name type="scientific">Coemansia helicoidea</name>
    <dbReference type="NCBI Taxonomy" id="1286919"/>
    <lineage>
        <taxon>Eukaryota</taxon>
        <taxon>Fungi</taxon>
        <taxon>Fungi incertae sedis</taxon>
        <taxon>Zoopagomycota</taxon>
        <taxon>Kickxellomycotina</taxon>
        <taxon>Kickxellomycetes</taxon>
        <taxon>Kickxellales</taxon>
        <taxon>Kickxellaceae</taxon>
        <taxon>Coemansia</taxon>
    </lineage>
</organism>
<proteinExistence type="predicted"/>
<evidence type="ECO:0000313" key="2">
    <source>
        <dbReference type="Proteomes" id="UP001140087"/>
    </source>
</evidence>